<reference evidence="2 3" key="1">
    <citation type="journal article" date="2016" name="Nat. Commun.">
        <title>Thousands of microbial genomes shed light on interconnected biogeochemical processes in an aquifer system.</title>
        <authorList>
            <person name="Anantharaman K."/>
            <person name="Brown C.T."/>
            <person name="Hug L.A."/>
            <person name="Sharon I."/>
            <person name="Castelle C.J."/>
            <person name="Probst A.J."/>
            <person name="Thomas B.C."/>
            <person name="Singh A."/>
            <person name="Wilkins M.J."/>
            <person name="Karaoz U."/>
            <person name="Brodie E.L."/>
            <person name="Williams K.H."/>
            <person name="Hubbard S.S."/>
            <person name="Banfield J.F."/>
        </authorList>
    </citation>
    <scope>NUCLEOTIDE SEQUENCE [LARGE SCALE GENOMIC DNA]</scope>
</reference>
<keyword evidence="1" id="KW-1133">Transmembrane helix</keyword>
<feature type="transmembrane region" description="Helical" evidence="1">
    <location>
        <begin position="21"/>
        <end position="45"/>
    </location>
</feature>
<gene>
    <name evidence="2" type="ORF">A2442_01745</name>
</gene>
<evidence type="ECO:0000313" key="2">
    <source>
        <dbReference type="EMBL" id="OGD67758.1"/>
    </source>
</evidence>
<keyword evidence="1" id="KW-0472">Membrane</keyword>
<evidence type="ECO:0000313" key="3">
    <source>
        <dbReference type="Proteomes" id="UP000179003"/>
    </source>
</evidence>
<proteinExistence type="predicted"/>
<sequence>MISISRVLFIPSEREVSDCRCLFLFSAFSQVVIGVVLLLLGGLFFFFKSDFLYNLGVFLFIGGVVFIVRGIKCVKVVLE</sequence>
<name>A0A1F5EK35_9BACT</name>
<comment type="caution">
    <text evidence="2">The sequence shown here is derived from an EMBL/GenBank/DDBJ whole genome shotgun (WGS) entry which is preliminary data.</text>
</comment>
<dbReference type="AlphaFoldDB" id="A0A1F5EK35"/>
<organism evidence="2 3">
    <name type="scientific">Candidatus Campbellbacteria bacterium RIFOXYC2_FULL_35_25</name>
    <dbReference type="NCBI Taxonomy" id="1797582"/>
    <lineage>
        <taxon>Bacteria</taxon>
        <taxon>Candidatus Campbelliibacteriota</taxon>
    </lineage>
</organism>
<keyword evidence="1" id="KW-0812">Transmembrane</keyword>
<accession>A0A1F5EK35</accession>
<dbReference type="Proteomes" id="UP000179003">
    <property type="component" value="Unassembled WGS sequence"/>
</dbReference>
<feature type="transmembrane region" description="Helical" evidence="1">
    <location>
        <begin position="51"/>
        <end position="71"/>
    </location>
</feature>
<dbReference type="EMBL" id="MFAE01000001">
    <property type="protein sequence ID" value="OGD67758.1"/>
    <property type="molecule type" value="Genomic_DNA"/>
</dbReference>
<protein>
    <submittedName>
        <fullName evidence="2">Uncharacterized protein</fullName>
    </submittedName>
</protein>
<evidence type="ECO:0000256" key="1">
    <source>
        <dbReference type="SAM" id="Phobius"/>
    </source>
</evidence>